<sequence>MDQGRRDASELLVTPIEEGLYYQAAERIAYHMNFSCKDYFELSFQKDFGLLIKRYLLNGLPVETFEDYAERFEIDLFRPWHRCVLTDGGLKHKELRIEKLEMLKSEYLCNSSIQRLKGLDSSAKKRANQLAEAFEECKETNRLSAEWGGGRVLSCETMDLALIFEQVTKERMLSATDGLVRY</sequence>
<reference evidence="1 2" key="1">
    <citation type="submission" date="2023-07" db="EMBL/GenBank/DDBJ databases">
        <title>Sorghum-associated microbial communities from plants grown in Nebraska, USA.</title>
        <authorList>
            <person name="Schachtman D."/>
        </authorList>
    </citation>
    <scope>NUCLEOTIDE SEQUENCE [LARGE SCALE GENOMIC DNA]</scope>
    <source>
        <strain evidence="1 2">CC482</strain>
    </source>
</reference>
<keyword evidence="2" id="KW-1185">Reference proteome</keyword>
<gene>
    <name evidence="1" type="ORF">J2T15_005768</name>
</gene>
<comment type="caution">
    <text evidence="1">The sequence shown here is derived from an EMBL/GenBank/DDBJ whole genome shotgun (WGS) entry which is preliminary data.</text>
</comment>
<dbReference type="Proteomes" id="UP001229346">
    <property type="component" value="Unassembled WGS sequence"/>
</dbReference>
<proteinExistence type="predicted"/>
<organism evidence="1 2">
    <name type="scientific">Paenibacillus harenae</name>
    <dbReference type="NCBI Taxonomy" id="306543"/>
    <lineage>
        <taxon>Bacteria</taxon>
        <taxon>Bacillati</taxon>
        <taxon>Bacillota</taxon>
        <taxon>Bacilli</taxon>
        <taxon>Bacillales</taxon>
        <taxon>Paenibacillaceae</taxon>
        <taxon>Paenibacillus</taxon>
    </lineage>
</organism>
<accession>A0ABT9UAK6</accession>
<dbReference type="EMBL" id="JAUSSU010000017">
    <property type="protein sequence ID" value="MDQ0116292.1"/>
    <property type="molecule type" value="Genomic_DNA"/>
</dbReference>
<evidence type="ECO:0000313" key="1">
    <source>
        <dbReference type="EMBL" id="MDQ0116292.1"/>
    </source>
</evidence>
<protein>
    <submittedName>
        <fullName evidence="1">Uncharacterized protein</fullName>
    </submittedName>
</protein>
<name>A0ABT9UAK6_PAEHA</name>
<evidence type="ECO:0000313" key="2">
    <source>
        <dbReference type="Proteomes" id="UP001229346"/>
    </source>
</evidence>